<proteinExistence type="predicted"/>
<evidence type="ECO:0000313" key="2">
    <source>
        <dbReference type="EMBL" id="MBC3794690.1"/>
    </source>
</evidence>
<dbReference type="RefSeq" id="WP_186741432.1">
    <property type="nucleotide sequence ID" value="NZ_VFIA01000055.1"/>
</dbReference>
<accession>A0ABR6WDQ5</accession>
<organism evidence="2 3">
    <name type="scientific">Spirosoma utsteinense</name>
    <dbReference type="NCBI Taxonomy" id="2585773"/>
    <lineage>
        <taxon>Bacteria</taxon>
        <taxon>Pseudomonadati</taxon>
        <taxon>Bacteroidota</taxon>
        <taxon>Cytophagia</taxon>
        <taxon>Cytophagales</taxon>
        <taxon>Cytophagaceae</taxon>
        <taxon>Spirosoma</taxon>
    </lineage>
</organism>
<gene>
    <name evidence="2" type="ORF">FH603_5222</name>
</gene>
<sequence>METIYDWLLTNMGNAHVRGNETHHLTILNVQRETDQAGMATLDIMARTDKFEMLNLVVCPAEKDGSSTIDPAELKGRTFQDSHFFATDKQVIAFLLEGRTPESEAAAGSSGFRVFTLEPANGSGDLTFPPSPEETPE</sequence>
<dbReference type="Proteomes" id="UP000700732">
    <property type="component" value="Unassembled WGS sequence"/>
</dbReference>
<name>A0ABR6WDQ5_9BACT</name>
<protein>
    <submittedName>
        <fullName evidence="2">Uncharacterized protein</fullName>
    </submittedName>
</protein>
<reference evidence="2 3" key="1">
    <citation type="submission" date="2019-06" db="EMBL/GenBank/DDBJ databases">
        <title>Spirosoma utsteinense sp. nov. isolated from Antarctic ice-free soils.</title>
        <authorList>
            <person name="Tahon G."/>
        </authorList>
    </citation>
    <scope>NUCLEOTIDE SEQUENCE [LARGE SCALE GENOMIC DNA]</scope>
    <source>
        <strain evidence="2 3">LMG 31447</strain>
    </source>
</reference>
<comment type="caution">
    <text evidence="2">The sequence shown here is derived from an EMBL/GenBank/DDBJ whole genome shotgun (WGS) entry which is preliminary data.</text>
</comment>
<dbReference type="EMBL" id="VFIA01000055">
    <property type="protein sequence ID" value="MBC3794690.1"/>
    <property type="molecule type" value="Genomic_DNA"/>
</dbReference>
<keyword evidence="3" id="KW-1185">Reference proteome</keyword>
<evidence type="ECO:0000256" key="1">
    <source>
        <dbReference type="SAM" id="MobiDB-lite"/>
    </source>
</evidence>
<feature type="region of interest" description="Disordered" evidence="1">
    <location>
        <begin position="105"/>
        <end position="137"/>
    </location>
</feature>
<evidence type="ECO:0000313" key="3">
    <source>
        <dbReference type="Proteomes" id="UP000700732"/>
    </source>
</evidence>